<keyword evidence="4" id="KW-1185">Reference proteome</keyword>
<dbReference type="AlphaFoldDB" id="A0A3B6MMX6"/>
<evidence type="ECO:0000256" key="2">
    <source>
        <dbReference type="SAM" id="Phobius"/>
    </source>
</evidence>
<dbReference type="Gramene" id="TraesPARA_EIv1.0_1789150.1">
    <property type="protein sequence ID" value="TraesPARA_EIv1.0_1789150.1.CDS"/>
    <property type="gene ID" value="TraesPARA_EIv1.0_1789150"/>
</dbReference>
<proteinExistence type="predicted"/>
<dbReference type="Gramene" id="TraesWEE_scaffold_122720_01G000100.1">
    <property type="protein sequence ID" value="TraesWEE_scaffold_122720_01G000100.1"/>
    <property type="gene ID" value="TraesWEE_scaffold_122720_01G000100"/>
</dbReference>
<dbReference type="Gramene" id="TraesCS5D03G0273200.1">
    <property type="protein sequence ID" value="TraesCS5D03G0273200.1.CDS"/>
    <property type="gene ID" value="TraesCS5D03G0273200"/>
</dbReference>
<accession>A0A3B6MMX6</accession>
<keyword evidence="2" id="KW-1133">Transmembrane helix</keyword>
<feature type="transmembrane region" description="Helical" evidence="2">
    <location>
        <begin position="24"/>
        <end position="45"/>
    </location>
</feature>
<dbReference type="Gramene" id="TraesSYM5D03G03012090.1">
    <property type="protein sequence ID" value="TraesSYM5D03G03012090.1"/>
    <property type="gene ID" value="TraesSYM5D03G03012090"/>
</dbReference>
<reference evidence="3" key="2">
    <citation type="submission" date="2018-10" db="UniProtKB">
        <authorList>
            <consortium name="EnsemblPlants"/>
        </authorList>
    </citation>
    <scope>IDENTIFICATION</scope>
</reference>
<dbReference type="Gramene" id="TraesCS5D02G116500.1">
    <property type="protein sequence ID" value="TraesCS5D02G116500.1"/>
    <property type="gene ID" value="TraesCS5D02G116500"/>
</dbReference>
<dbReference type="Gramene" id="TraesROB_scaffold_098919_01G000100.1">
    <property type="protein sequence ID" value="TraesROB_scaffold_098919_01G000100.1"/>
    <property type="gene ID" value="TraesROB_scaffold_098919_01G000100"/>
</dbReference>
<keyword evidence="2" id="KW-0812">Transmembrane</keyword>
<dbReference type="Gramene" id="TraesJUL5D03G03097060.1">
    <property type="protein sequence ID" value="TraesJUL5D03G03097060.1"/>
    <property type="gene ID" value="TraesJUL5D03G03097060"/>
</dbReference>
<evidence type="ECO:0000313" key="4">
    <source>
        <dbReference type="Proteomes" id="UP000019116"/>
    </source>
</evidence>
<dbReference type="Gramene" id="TraesCAD_scaffold_105664_01G000100.1">
    <property type="protein sequence ID" value="TraesCAD_scaffold_105664_01G000100.1"/>
    <property type="gene ID" value="TraesCAD_scaffold_105664_01G000100"/>
</dbReference>
<keyword evidence="2" id="KW-0472">Membrane</keyword>
<feature type="compositionally biased region" description="Acidic residues" evidence="1">
    <location>
        <begin position="166"/>
        <end position="176"/>
    </location>
</feature>
<evidence type="ECO:0000256" key="1">
    <source>
        <dbReference type="SAM" id="MobiDB-lite"/>
    </source>
</evidence>
<feature type="region of interest" description="Disordered" evidence="1">
    <location>
        <begin position="155"/>
        <end position="186"/>
    </location>
</feature>
<dbReference type="EnsemblPlants" id="TraesCS5D02G116500.1">
    <property type="protein sequence ID" value="TraesCS5D02G116500.1"/>
    <property type="gene ID" value="TraesCS5D02G116500"/>
</dbReference>
<sequence length="186" mass="19401">MFHCSTQYPDEPLTLQGSMRPQSAGALAATTLVFLSLICNIQILVSVTGLSSFAMDNSPNKPELGAAAAAGNPEAVVPDAANVEVNSVPAVDAQHPDPADVLAWALRQGQIHADPLMQRLETVGALLDIEMQIVPPVPHQVILAALDQLAMMPMPAADHAPPEASQEIDIDTEGVEGDVPPPPASP</sequence>
<name>A0A3B6MMX6_WHEAT</name>
<evidence type="ECO:0000313" key="3">
    <source>
        <dbReference type="EnsemblPlants" id="TraesCS5D02G116500.1"/>
    </source>
</evidence>
<dbReference type="Gramene" id="TraesCLE_scaffold_125463_01G000100.1">
    <property type="protein sequence ID" value="TraesCLE_scaffold_125463_01G000100.1"/>
    <property type="gene ID" value="TraesCLE_scaffold_125463_01G000100"/>
</dbReference>
<organism evidence="3">
    <name type="scientific">Triticum aestivum</name>
    <name type="common">Wheat</name>
    <dbReference type="NCBI Taxonomy" id="4565"/>
    <lineage>
        <taxon>Eukaryota</taxon>
        <taxon>Viridiplantae</taxon>
        <taxon>Streptophyta</taxon>
        <taxon>Embryophyta</taxon>
        <taxon>Tracheophyta</taxon>
        <taxon>Spermatophyta</taxon>
        <taxon>Magnoliopsida</taxon>
        <taxon>Liliopsida</taxon>
        <taxon>Poales</taxon>
        <taxon>Poaceae</taxon>
        <taxon>BOP clade</taxon>
        <taxon>Pooideae</taxon>
        <taxon>Triticodae</taxon>
        <taxon>Triticeae</taxon>
        <taxon>Triticinae</taxon>
        <taxon>Triticum</taxon>
    </lineage>
</organism>
<dbReference type="Proteomes" id="UP000019116">
    <property type="component" value="Chromosome 5D"/>
</dbReference>
<reference evidence="3" key="1">
    <citation type="submission" date="2018-08" db="EMBL/GenBank/DDBJ databases">
        <authorList>
            <person name="Rossello M."/>
        </authorList>
    </citation>
    <scope>NUCLEOTIDE SEQUENCE [LARGE SCALE GENOMIC DNA]</scope>
    <source>
        <strain evidence="3">cv. Chinese Spring</strain>
    </source>
</reference>
<protein>
    <submittedName>
        <fullName evidence="3">Uncharacterized protein</fullName>
    </submittedName>
</protein>